<dbReference type="Pfam" id="PF00908">
    <property type="entry name" value="dTDP_sugar_isom"/>
    <property type="match status" value="1"/>
</dbReference>
<name>A0ABW7MZG8_9FLAO</name>
<dbReference type="EC" id="5.1.3.13" evidence="3 5"/>
<protein>
    <recommendedName>
        <fullName evidence="4 5">dTDP-4-dehydrorhamnose 3,5-epimerase</fullName>
        <ecNumber evidence="3 5">5.1.3.13</ecNumber>
    </recommendedName>
    <alternativeName>
        <fullName evidence="5">Thymidine diphospho-4-keto-rhamnose 3,5-epimerase</fullName>
    </alternativeName>
</protein>
<dbReference type="Gene3D" id="2.60.120.10">
    <property type="entry name" value="Jelly Rolls"/>
    <property type="match status" value="1"/>
</dbReference>
<sequence>MTVKETKLQGCFVIEPTVFEDKRGYFFETFNRKNFKEATGLEIDFVQDNESYSTKAVLRGLHFQTGKYAQAKLIRVVKGNVLDIAVDLRKESATFGQCFSIELSEKNKNQLFIPRGFAHGFVVLSNTAIFSYKCDNYYNKASESGIIHNDQDLNINWKLPEEDLIISEKDKQLPTFKEFCHSEGI</sequence>
<evidence type="ECO:0000256" key="2">
    <source>
        <dbReference type="ARBA" id="ARBA00001997"/>
    </source>
</evidence>
<evidence type="ECO:0000256" key="4">
    <source>
        <dbReference type="ARBA" id="ARBA00019595"/>
    </source>
</evidence>
<proteinExistence type="inferred from homology"/>
<evidence type="ECO:0000313" key="7">
    <source>
        <dbReference type="Proteomes" id="UP001610100"/>
    </source>
</evidence>
<dbReference type="CDD" id="cd00438">
    <property type="entry name" value="cupin_RmlC"/>
    <property type="match status" value="1"/>
</dbReference>
<evidence type="ECO:0000313" key="6">
    <source>
        <dbReference type="EMBL" id="MFH6770592.1"/>
    </source>
</evidence>
<comment type="function">
    <text evidence="2 5">Catalyzes the epimerization of the C3' and C5'positions of dTDP-6-deoxy-D-xylo-4-hexulose, forming dTDP-6-deoxy-L-lyxo-4-hexulose.</text>
</comment>
<reference evidence="6 7" key="1">
    <citation type="submission" date="2024-02" db="EMBL/GenBank/DDBJ databases">
        <title>A Gaetbulibacter species isolated from tidal flats and genomic insights of their niches.</title>
        <authorList>
            <person name="Ye Y."/>
        </authorList>
    </citation>
    <scope>NUCLEOTIDE SEQUENCE [LARGE SCALE GENOMIC DNA]</scope>
    <source>
        <strain evidence="6 7">KYW382</strain>
    </source>
</reference>
<gene>
    <name evidence="6" type="primary">rfbC</name>
    <name evidence="6" type="ORF">V8G58_01500</name>
</gene>
<comment type="similarity">
    <text evidence="5">Belongs to the dTDP-4-dehydrorhamnose 3,5-epimerase family.</text>
</comment>
<dbReference type="NCBIfam" id="TIGR01221">
    <property type="entry name" value="rmlC"/>
    <property type="match status" value="1"/>
</dbReference>
<dbReference type="RefSeq" id="WP_344738930.1">
    <property type="nucleotide sequence ID" value="NZ_BAABAY010000001.1"/>
</dbReference>
<evidence type="ECO:0000256" key="3">
    <source>
        <dbReference type="ARBA" id="ARBA00012098"/>
    </source>
</evidence>
<dbReference type="PANTHER" id="PTHR21047">
    <property type="entry name" value="DTDP-6-DEOXY-D-GLUCOSE-3,5 EPIMERASE"/>
    <property type="match status" value="1"/>
</dbReference>
<comment type="caution">
    <text evidence="6">The sequence shown here is derived from an EMBL/GenBank/DDBJ whole genome shotgun (WGS) entry which is preliminary data.</text>
</comment>
<evidence type="ECO:0000256" key="5">
    <source>
        <dbReference type="RuleBase" id="RU364069"/>
    </source>
</evidence>
<dbReference type="GO" id="GO:0008830">
    <property type="term" value="F:dTDP-4-dehydrorhamnose 3,5-epimerase activity"/>
    <property type="evidence" value="ECO:0007669"/>
    <property type="project" value="UniProtKB-EC"/>
</dbReference>
<organism evidence="6 7">
    <name type="scientific">Gaetbulibacter aestuarii</name>
    <dbReference type="NCBI Taxonomy" id="1502358"/>
    <lineage>
        <taxon>Bacteria</taxon>
        <taxon>Pseudomonadati</taxon>
        <taxon>Bacteroidota</taxon>
        <taxon>Flavobacteriia</taxon>
        <taxon>Flavobacteriales</taxon>
        <taxon>Flavobacteriaceae</taxon>
        <taxon>Gaetbulibacter</taxon>
    </lineage>
</organism>
<dbReference type="InterPro" id="IPR014710">
    <property type="entry name" value="RmlC-like_jellyroll"/>
</dbReference>
<dbReference type="InterPro" id="IPR011051">
    <property type="entry name" value="RmlC_Cupin_sf"/>
</dbReference>
<keyword evidence="7" id="KW-1185">Reference proteome</keyword>
<dbReference type="EMBL" id="JBAWKB010000001">
    <property type="protein sequence ID" value="MFH6770592.1"/>
    <property type="molecule type" value="Genomic_DNA"/>
</dbReference>
<comment type="pathway">
    <text evidence="5">Carbohydrate biosynthesis; dTDP-L-rhamnose biosynthesis.</text>
</comment>
<dbReference type="InterPro" id="IPR000888">
    <property type="entry name" value="RmlC-like"/>
</dbReference>
<comment type="catalytic activity">
    <reaction evidence="1 5">
        <text>dTDP-4-dehydro-6-deoxy-alpha-D-glucose = dTDP-4-dehydro-beta-L-rhamnose</text>
        <dbReference type="Rhea" id="RHEA:16969"/>
        <dbReference type="ChEBI" id="CHEBI:57649"/>
        <dbReference type="ChEBI" id="CHEBI:62830"/>
        <dbReference type="EC" id="5.1.3.13"/>
    </reaction>
</comment>
<dbReference type="PANTHER" id="PTHR21047:SF2">
    <property type="entry name" value="THYMIDINE DIPHOSPHO-4-KETO-RHAMNOSE 3,5-EPIMERASE"/>
    <property type="match status" value="1"/>
</dbReference>
<keyword evidence="5 6" id="KW-0413">Isomerase</keyword>
<dbReference type="SUPFAM" id="SSF51182">
    <property type="entry name" value="RmlC-like cupins"/>
    <property type="match status" value="1"/>
</dbReference>
<dbReference type="Proteomes" id="UP001610100">
    <property type="component" value="Unassembled WGS sequence"/>
</dbReference>
<evidence type="ECO:0000256" key="1">
    <source>
        <dbReference type="ARBA" id="ARBA00001298"/>
    </source>
</evidence>
<accession>A0ABW7MZG8</accession>
<comment type="subunit">
    <text evidence="5">Homodimer.</text>
</comment>